<dbReference type="Gene3D" id="2.10.25.10">
    <property type="entry name" value="Laminin"/>
    <property type="match status" value="1"/>
</dbReference>
<dbReference type="AlphaFoldDB" id="A0A7R8ZGH6"/>
<reference evidence="1" key="1">
    <citation type="submission" date="2020-11" db="EMBL/GenBank/DDBJ databases">
        <authorList>
            <person name="Tran Van P."/>
        </authorList>
    </citation>
    <scope>NUCLEOTIDE SEQUENCE</scope>
</reference>
<proteinExistence type="predicted"/>
<name>A0A7R8ZGH6_TIMDO</name>
<protein>
    <recommendedName>
        <fullName evidence="2">EGF-like domain-containing protein</fullName>
    </recommendedName>
</protein>
<evidence type="ECO:0000313" key="1">
    <source>
        <dbReference type="EMBL" id="CAD7206600.1"/>
    </source>
</evidence>
<accession>A0A7R8ZGH6</accession>
<dbReference type="Pfam" id="PF23106">
    <property type="entry name" value="EGF_Teneurin"/>
    <property type="match status" value="1"/>
</dbReference>
<organism evidence="1">
    <name type="scientific">Timema douglasi</name>
    <name type="common">Walking stick</name>
    <dbReference type="NCBI Taxonomy" id="61478"/>
    <lineage>
        <taxon>Eukaryota</taxon>
        <taxon>Metazoa</taxon>
        <taxon>Ecdysozoa</taxon>
        <taxon>Arthropoda</taxon>
        <taxon>Hexapoda</taxon>
        <taxon>Insecta</taxon>
        <taxon>Pterygota</taxon>
        <taxon>Neoptera</taxon>
        <taxon>Polyneoptera</taxon>
        <taxon>Phasmatodea</taxon>
        <taxon>Timematodea</taxon>
        <taxon>Timematoidea</taxon>
        <taxon>Timematidae</taxon>
        <taxon>Timema</taxon>
    </lineage>
</organism>
<evidence type="ECO:0008006" key="2">
    <source>
        <dbReference type="Google" id="ProtNLM"/>
    </source>
</evidence>
<dbReference type="EMBL" id="OA584100">
    <property type="protein sequence ID" value="CAD7206600.1"/>
    <property type="molecule type" value="Genomic_DNA"/>
</dbReference>
<gene>
    <name evidence="1" type="ORF">TDIB3V08_LOCUS12749</name>
</gene>
<sequence>MYDQDYKIRRLPEIVARSGYAFLHLRSDSSVDMSDLRISYKAGTARSTVLSLPGSPAFLPTPSYVRMRTTVNHRAAGTVKRTVPYKDFCIFFVNWEMATEGARLSHLVSTVRFKMADGVFKTRCVCFRAVDCPSLYPRMGGCPSLFPDRECSDNGECMNDECACDILYNGTACDTPLCPNNCAYPNGKCDRLVKVCKCGAGFKG</sequence>